<evidence type="ECO:0000313" key="3">
    <source>
        <dbReference type="EMBL" id="KAF8571217.1"/>
    </source>
</evidence>
<sequence length="224" mass="25460">MVRLILRGIFAVLMLRTVVFASSRSLSSQILASVKCPSPNALWRFNHEQLAHLVSKDLIVTPEFISMEEEKNLIDELDTHLLKHRYQNAHWDYYCGGSVVVISLLSDSVLRMSVPPVEELVALPEDQPDLRSIALPGTDSWIDIRIPRRSVYVMRGGTRYLLAHAILSNAQVARLYEEHPISLYDVQRARRISVICRSKIRAKMIPYGEAPSEESAPFEPKPLE</sequence>
<dbReference type="OrthoDB" id="28127at2759"/>
<reference evidence="3 4" key="1">
    <citation type="submission" date="2019-07" db="EMBL/GenBank/DDBJ databases">
        <title>Annotation for the trematode Paragonimus westermani.</title>
        <authorList>
            <person name="Choi Y.-J."/>
        </authorList>
    </citation>
    <scope>NUCLEOTIDE SEQUENCE [LARGE SCALE GENOMIC DNA]</scope>
    <source>
        <strain evidence="3">180907_Pwestermani</strain>
    </source>
</reference>
<accession>A0A8T0DWZ4</accession>
<comment type="cofactor">
    <cofactor evidence="1">
        <name>Fe(2+)</name>
        <dbReference type="ChEBI" id="CHEBI:29033"/>
    </cofactor>
</comment>
<dbReference type="InterPro" id="IPR037151">
    <property type="entry name" value="AlkB-like_sf"/>
</dbReference>
<gene>
    <name evidence="3" type="ORF">P879_00610</name>
</gene>
<feature type="signal peptide" evidence="2">
    <location>
        <begin position="1"/>
        <end position="21"/>
    </location>
</feature>
<name>A0A8T0DWZ4_9TREM</name>
<proteinExistence type="predicted"/>
<dbReference type="AlphaFoldDB" id="A0A8T0DWZ4"/>
<dbReference type="GO" id="GO:0006631">
    <property type="term" value="P:fatty acid metabolic process"/>
    <property type="evidence" value="ECO:0007669"/>
    <property type="project" value="TreeGrafter"/>
</dbReference>
<dbReference type="PANTHER" id="PTHR21052">
    <property type="entry name" value="SPERMATOGENESIS ASSOCIATED 11-RELATED"/>
    <property type="match status" value="1"/>
</dbReference>
<evidence type="ECO:0000256" key="1">
    <source>
        <dbReference type="ARBA" id="ARBA00001954"/>
    </source>
</evidence>
<protein>
    <submittedName>
        <fullName evidence="3">Uncharacterized protein</fullName>
    </submittedName>
</protein>
<dbReference type="EMBL" id="JTDF01000644">
    <property type="protein sequence ID" value="KAF8571217.1"/>
    <property type="molecule type" value="Genomic_DNA"/>
</dbReference>
<keyword evidence="4" id="KW-1185">Reference proteome</keyword>
<dbReference type="GO" id="GO:0006974">
    <property type="term" value="P:DNA damage response"/>
    <property type="evidence" value="ECO:0007669"/>
    <property type="project" value="InterPro"/>
</dbReference>
<dbReference type="Proteomes" id="UP000699462">
    <property type="component" value="Unassembled WGS sequence"/>
</dbReference>
<evidence type="ECO:0000313" key="4">
    <source>
        <dbReference type="Proteomes" id="UP000699462"/>
    </source>
</evidence>
<dbReference type="Gene3D" id="2.60.120.590">
    <property type="entry name" value="Alpha-ketoglutarate-dependent dioxygenase AlkB-like"/>
    <property type="match status" value="2"/>
</dbReference>
<keyword evidence="2" id="KW-0732">Signal</keyword>
<dbReference type="InterPro" id="IPR032870">
    <property type="entry name" value="ALKBH7-like"/>
</dbReference>
<comment type="caution">
    <text evidence="3">The sequence shown here is derived from an EMBL/GenBank/DDBJ whole genome shotgun (WGS) entry which is preliminary data.</text>
</comment>
<dbReference type="GO" id="GO:0005759">
    <property type="term" value="C:mitochondrial matrix"/>
    <property type="evidence" value="ECO:0007669"/>
    <property type="project" value="TreeGrafter"/>
</dbReference>
<feature type="chain" id="PRO_5035890060" evidence="2">
    <location>
        <begin position="22"/>
        <end position="224"/>
    </location>
</feature>
<organism evidence="3 4">
    <name type="scientific">Paragonimus westermani</name>
    <dbReference type="NCBI Taxonomy" id="34504"/>
    <lineage>
        <taxon>Eukaryota</taxon>
        <taxon>Metazoa</taxon>
        <taxon>Spiralia</taxon>
        <taxon>Lophotrochozoa</taxon>
        <taxon>Platyhelminthes</taxon>
        <taxon>Trematoda</taxon>
        <taxon>Digenea</taxon>
        <taxon>Plagiorchiida</taxon>
        <taxon>Troglotremata</taxon>
        <taxon>Troglotrematidae</taxon>
        <taxon>Paragonimus</taxon>
    </lineage>
</organism>
<dbReference type="SUPFAM" id="SSF51197">
    <property type="entry name" value="Clavaminate synthase-like"/>
    <property type="match status" value="1"/>
</dbReference>
<dbReference type="PANTHER" id="PTHR21052:SF0">
    <property type="entry name" value="ALPHA-KETOGLUTARATE-DEPENDENT DIOXYGENASE ALKB HOMOLOG 7, MITOCHONDRIAL"/>
    <property type="match status" value="1"/>
</dbReference>
<evidence type="ECO:0000256" key="2">
    <source>
        <dbReference type="SAM" id="SignalP"/>
    </source>
</evidence>